<organism evidence="7 8">
    <name type="scientific">Iningainema tapete BLCC-T55</name>
    <dbReference type="NCBI Taxonomy" id="2748662"/>
    <lineage>
        <taxon>Bacteria</taxon>
        <taxon>Bacillati</taxon>
        <taxon>Cyanobacteriota</taxon>
        <taxon>Cyanophyceae</taxon>
        <taxon>Nostocales</taxon>
        <taxon>Scytonemataceae</taxon>
        <taxon>Iningainema tapete</taxon>
    </lineage>
</organism>
<evidence type="ECO:0000256" key="1">
    <source>
        <dbReference type="ARBA" id="ARBA00022670"/>
    </source>
</evidence>
<keyword evidence="4" id="KW-0862">Zinc</keyword>
<dbReference type="GO" id="GO:0008237">
    <property type="term" value="F:metallopeptidase activity"/>
    <property type="evidence" value="ECO:0007669"/>
    <property type="project" value="UniProtKB-KW"/>
</dbReference>
<keyword evidence="2" id="KW-0479">Metal-binding</keyword>
<keyword evidence="5" id="KW-0482">Metalloprotease</keyword>
<dbReference type="GO" id="GO:0006508">
    <property type="term" value="P:proteolysis"/>
    <property type="evidence" value="ECO:0007669"/>
    <property type="project" value="UniProtKB-KW"/>
</dbReference>
<comment type="caution">
    <text evidence="7">The sequence shown here is derived from an EMBL/GenBank/DDBJ whole genome shotgun (WGS) entry which is preliminary data.</text>
</comment>
<reference evidence="7" key="1">
    <citation type="submission" date="2020-09" db="EMBL/GenBank/DDBJ databases">
        <title>Iningainema tapete sp. nov. (Scytonemataceae, Cyanobacteria) from greenhouses in central Florida (USA) produces two types of nodularin with biosynthetic potential for microcystin-LR and anabaenopeptins.</title>
        <authorList>
            <person name="Berthold D.E."/>
            <person name="Lefler F.W."/>
            <person name="Huang I.-S."/>
            <person name="Abdulla H."/>
            <person name="Zimba P.V."/>
            <person name="Laughinghouse H.D. IV."/>
        </authorList>
    </citation>
    <scope>NUCLEOTIDE SEQUENCE</scope>
    <source>
        <strain evidence="7">BLCCT55</strain>
    </source>
</reference>
<evidence type="ECO:0000256" key="3">
    <source>
        <dbReference type="ARBA" id="ARBA00022801"/>
    </source>
</evidence>
<keyword evidence="3" id="KW-0378">Hydrolase</keyword>
<protein>
    <recommendedName>
        <fullName evidence="6">FTP domain-containing protein</fullName>
    </recommendedName>
</protein>
<dbReference type="AlphaFoldDB" id="A0A8J6XW24"/>
<name>A0A8J6XW24_9CYAN</name>
<evidence type="ECO:0000313" key="8">
    <source>
        <dbReference type="Proteomes" id="UP000629098"/>
    </source>
</evidence>
<evidence type="ECO:0000256" key="5">
    <source>
        <dbReference type="ARBA" id="ARBA00023049"/>
    </source>
</evidence>
<keyword evidence="1" id="KW-0645">Protease</keyword>
<feature type="domain" description="FTP" evidence="6">
    <location>
        <begin position="85"/>
        <end position="119"/>
    </location>
</feature>
<evidence type="ECO:0000259" key="6">
    <source>
        <dbReference type="Pfam" id="PF07504"/>
    </source>
</evidence>
<dbReference type="Proteomes" id="UP000629098">
    <property type="component" value="Unassembled WGS sequence"/>
</dbReference>
<gene>
    <name evidence="7" type="ORF">ICL16_21655</name>
</gene>
<accession>A0A8J6XW24</accession>
<dbReference type="GO" id="GO:0046872">
    <property type="term" value="F:metal ion binding"/>
    <property type="evidence" value="ECO:0007669"/>
    <property type="project" value="UniProtKB-KW"/>
</dbReference>
<keyword evidence="8" id="KW-1185">Reference proteome</keyword>
<dbReference type="InterPro" id="IPR011096">
    <property type="entry name" value="FTP_domain"/>
</dbReference>
<evidence type="ECO:0000313" key="7">
    <source>
        <dbReference type="EMBL" id="MBD2774598.1"/>
    </source>
</evidence>
<dbReference type="EMBL" id="JACXAE010000072">
    <property type="protein sequence ID" value="MBD2774598.1"/>
    <property type="molecule type" value="Genomic_DNA"/>
</dbReference>
<dbReference type="Pfam" id="PF07504">
    <property type="entry name" value="FTP"/>
    <property type="match status" value="1"/>
</dbReference>
<sequence length="218" mass="25043">MRTFTFHAEDETPLSKRNGIDELAAALERAKSDQKDLGQRFKEVGEKLMEVLEVEPPRSFVARKPPAHESQLESVGIETWRRAKTHTIKFRQKYKNIPVYGASVTVEVDENYDLLAINSAIGDPGGVDASPKLIPDNLKDVIQQQTKHNLHFADLQPHLYYYFDSIDDRWRLVYLVENKLNQTNAIPKFESIPKMVDYVIDAHTGDLVRELPRVKTTR</sequence>
<dbReference type="RefSeq" id="WP_190831891.1">
    <property type="nucleotide sequence ID" value="NZ_CAWPPI010000072.1"/>
</dbReference>
<evidence type="ECO:0000256" key="4">
    <source>
        <dbReference type="ARBA" id="ARBA00022833"/>
    </source>
</evidence>
<proteinExistence type="predicted"/>
<evidence type="ECO:0000256" key="2">
    <source>
        <dbReference type="ARBA" id="ARBA00022723"/>
    </source>
</evidence>